<organism evidence="13 14">
    <name type="scientific">Pseudorhizobium halotolerans</name>
    <dbReference type="NCBI Taxonomy" id="1233081"/>
    <lineage>
        <taxon>Bacteria</taxon>
        <taxon>Pseudomonadati</taxon>
        <taxon>Pseudomonadota</taxon>
        <taxon>Alphaproteobacteria</taxon>
        <taxon>Hyphomicrobiales</taxon>
        <taxon>Rhizobiaceae</taxon>
        <taxon>Rhizobium/Agrobacterium group</taxon>
        <taxon>Pseudorhizobium</taxon>
    </lineage>
</organism>
<comment type="caution">
    <text evidence="13">The sequence shown here is derived from an EMBL/GenBank/DDBJ whole genome shotgun (WGS) entry which is preliminary data.</text>
</comment>
<comment type="catalytic activity">
    <reaction evidence="11">
        <text>(6S)-5-methyl-5,6,7,8-tetrahydrofolate + NAD(+) = (6R)-5,10-methylene-5,6,7,8-tetrahydrofolate + NADH + H(+)</text>
        <dbReference type="Rhea" id="RHEA:19821"/>
        <dbReference type="ChEBI" id="CHEBI:15378"/>
        <dbReference type="ChEBI" id="CHEBI:15636"/>
        <dbReference type="ChEBI" id="CHEBI:18608"/>
        <dbReference type="ChEBI" id="CHEBI:57540"/>
        <dbReference type="ChEBI" id="CHEBI:57945"/>
        <dbReference type="EC" id="1.5.1.54"/>
    </reaction>
    <physiologicalReaction direction="right-to-left" evidence="11">
        <dbReference type="Rhea" id="RHEA:19823"/>
    </physiologicalReaction>
</comment>
<evidence type="ECO:0000256" key="9">
    <source>
        <dbReference type="ARBA" id="ARBA00023167"/>
    </source>
</evidence>
<keyword evidence="9" id="KW-0486">Methionine biosynthesis</keyword>
<evidence type="ECO:0000313" key="14">
    <source>
        <dbReference type="Proteomes" id="UP000601041"/>
    </source>
</evidence>
<name>A0ABN7JN61_9HYPH</name>
<dbReference type="SUPFAM" id="SSF51730">
    <property type="entry name" value="FAD-linked oxidoreductase"/>
    <property type="match status" value="1"/>
</dbReference>
<evidence type="ECO:0000256" key="10">
    <source>
        <dbReference type="ARBA" id="ARBA00034478"/>
    </source>
</evidence>
<keyword evidence="7 12" id="KW-0560">Oxidoreductase</keyword>
<keyword evidence="8" id="KW-0520">NAD</keyword>
<protein>
    <recommendedName>
        <fullName evidence="12">Methylenetetrahydrofolate reductase</fullName>
        <ecNumber evidence="12">1.5.1.54</ecNumber>
    </recommendedName>
</protein>
<evidence type="ECO:0000256" key="2">
    <source>
        <dbReference type="ARBA" id="ARBA00004777"/>
    </source>
</evidence>
<comment type="pathway">
    <text evidence="10">Amino-acid biosynthesis; L-methionine biosynthesis via de novo pathway.</text>
</comment>
<evidence type="ECO:0000256" key="3">
    <source>
        <dbReference type="ARBA" id="ARBA00006743"/>
    </source>
</evidence>
<evidence type="ECO:0000256" key="1">
    <source>
        <dbReference type="ARBA" id="ARBA00001974"/>
    </source>
</evidence>
<dbReference type="RefSeq" id="WP_142587941.1">
    <property type="nucleotide sequence ID" value="NZ_CABFWE030000005.1"/>
</dbReference>
<comment type="similarity">
    <text evidence="3 12">Belongs to the methylenetetrahydrofolate reductase family.</text>
</comment>
<keyword evidence="4" id="KW-0028">Amino-acid biosynthesis</keyword>
<proteinExistence type="inferred from homology"/>
<dbReference type="NCBIfam" id="TIGR00676">
    <property type="entry name" value="fadh2"/>
    <property type="match status" value="1"/>
</dbReference>
<dbReference type="EC" id="1.5.1.54" evidence="12"/>
<keyword evidence="5 12" id="KW-0285">Flavoprotein</keyword>
<evidence type="ECO:0000256" key="5">
    <source>
        <dbReference type="ARBA" id="ARBA00022630"/>
    </source>
</evidence>
<reference evidence="13 14" key="1">
    <citation type="submission" date="2020-11" db="EMBL/GenBank/DDBJ databases">
        <authorList>
            <person name="Lassalle F."/>
        </authorList>
    </citation>
    <scope>NUCLEOTIDE SEQUENCE [LARGE SCALE GENOMIC DNA]</scope>
    <source>
        <strain evidence="13 14">AB21</strain>
    </source>
</reference>
<gene>
    <name evidence="13" type="ORF">RHAB21_02720</name>
</gene>
<evidence type="ECO:0000256" key="11">
    <source>
        <dbReference type="ARBA" id="ARBA00048628"/>
    </source>
</evidence>
<dbReference type="Proteomes" id="UP000601041">
    <property type="component" value="Unassembled WGS sequence"/>
</dbReference>
<dbReference type="Pfam" id="PF02219">
    <property type="entry name" value="MTHFR"/>
    <property type="match status" value="1"/>
</dbReference>
<keyword evidence="6 12" id="KW-0274">FAD</keyword>
<dbReference type="PANTHER" id="PTHR45754">
    <property type="entry name" value="METHYLENETETRAHYDROFOLATE REDUCTASE"/>
    <property type="match status" value="1"/>
</dbReference>
<dbReference type="InterPro" id="IPR004620">
    <property type="entry name" value="MTHF_reductase_bac"/>
</dbReference>
<sequence length="297" mass="32564">MTPPLPPQKSFGLSFEFFPPRSADMEGQLWDAVLDLGAWNPDFVSVTYGAGGSTKAPTLSVVRRLIRETALPTAAHLTCVDASREETRSVVDEFRAAGVRRIVALRGDPASGVGTEYRPHADGYANAAELVAGLREIGNFDISVSAYPEKHPESADLAFDIEMLKRKADAGAARALTQFFFDNDVYERYLEKVRTAGIDMPIVPGIMPIQNLTQLKRFAGRCGASVPSFLDRRFEGYDERPEDRAKVAADVAAEQIDDLLNRGVTDFHIYTMNRSGLVNQVLEQLGRARRAQADAAA</sequence>
<keyword evidence="14" id="KW-1185">Reference proteome</keyword>
<evidence type="ECO:0000256" key="4">
    <source>
        <dbReference type="ARBA" id="ARBA00022605"/>
    </source>
</evidence>
<evidence type="ECO:0000256" key="7">
    <source>
        <dbReference type="ARBA" id="ARBA00023002"/>
    </source>
</evidence>
<comment type="pathway">
    <text evidence="2 12">One-carbon metabolism; tetrahydrofolate interconversion.</text>
</comment>
<dbReference type="InterPro" id="IPR029041">
    <property type="entry name" value="FAD-linked_oxidoreductase-like"/>
</dbReference>
<evidence type="ECO:0000313" key="13">
    <source>
        <dbReference type="EMBL" id="CAD7037932.1"/>
    </source>
</evidence>
<dbReference type="EMBL" id="CABFWE030000005">
    <property type="protein sequence ID" value="CAD7037932.1"/>
    <property type="molecule type" value="Genomic_DNA"/>
</dbReference>
<evidence type="ECO:0000256" key="12">
    <source>
        <dbReference type="RuleBase" id="RU003862"/>
    </source>
</evidence>
<evidence type="ECO:0000256" key="8">
    <source>
        <dbReference type="ARBA" id="ARBA00023027"/>
    </source>
</evidence>
<dbReference type="PANTHER" id="PTHR45754:SF3">
    <property type="entry name" value="METHYLENETETRAHYDROFOLATE REDUCTASE (NADPH)"/>
    <property type="match status" value="1"/>
</dbReference>
<dbReference type="Gene3D" id="3.20.20.220">
    <property type="match status" value="1"/>
</dbReference>
<evidence type="ECO:0000256" key="6">
    <source>
        <dbReference type="ARBA" id="ARBA00022827"/>
    </source>
</evidence>
<dbReference type="CDD" id="cd00537">
    <property type="entry name" value="MTHFR"/>
    <property type="match status" value="1"/>
</dbReference>
<dbReference type="InterPro" id="IPR003171">
    <property type="entry name" value="Mehydrof_redctse-like"/>
</dbReference>
<accession>A0ABN7JN61</accession>
<comment type="cofactor">
    <cofactor evidence="1 12">
        <name>FAD</name>
        <dbReference type="ChEBI" id="CHEBI:57692"/>
    </cofactor>
</comment>